<comment type="caution">
    <text evidence="2">The sequence shown here is derived from an EMBL/GenBank/DDBJ whole genome shotgun (WGS) entry which is preliminary data.</text>
</comment>
<dbReference type="GO" id="GO:0071539">
    <property type="term" value="P:protein localization to centrosome"/>
    <property type="evidence" value="ECO:0007669"/>
    <property type="project" value="TreeGrafter"/>
</dbReference>
<keyword evidence="3" id="KW-1185">Reference proteome</keyword>
<proteinExistence type="predicted"/>
<accession>A0A820YI50</accession>
<feature type="region of interest" description="Disordered" evidence="1">
    <location>
        <begin position="48"/>
        <end position="68"/>
    </location>
</feature>
<dbReference type="GO" id="GO:0034451">
    <property type="term" value="C:centriolar satellite"/>
    <property type="evidence" value="ECO:0007669"/>
    <property type="project" value="TreeGrafter"/>
</dbReference>
<dbReference type="EMBL" id="CAJOBP010009197">
    <property type="protein sequence ID" value="CAF4548156.1"/>
    <property type="molecule type" value="Genomic_DNA"/>
</dbReference>
<dbReference type="AlphaFoldDB" id="A0A820YI50"/>
<organism evidence="2 3">
    <name type="scientific">Rotaria socialis</name>
    <dbReference type="NCBI Taxonomy" id="392032"/>
    <lineage>
        <taxon>Eukaryota</taxon>
        <taxon>Metazoa</taxon>
        <taxon>Spiralia</taxon>
        <taxon>Gnathifera</taxon>
        <taxon>Rotifera</taxon>
        <taxon>Eurotatoria</taxon>
        <taxon>Bdelloidea</taxon>
        <taxon>Philodinida</taxon>
        <taxon>Philodinidae</taxon>
        <taxon>Rotaria</taxon>
    </lineage>
</organism>
<evidence type="ECO:0000313" key="3">
    <source>
        <dbReference type="Proteomes" id="UP000663873"/>
    </source>
</evidence>
<gene>
    <name evidence="2" type="ORF">UJA718_LOCUS29186</name>
</gene>
<dbReference type="GO" id="GO:0061511">
    <property type="term" value="P:centriole elongation"/>
    <property type="evidence" value="ECO:0007669"/>
    <property type="project" value="TreeGrafter"/>
</dbReference>
<protein>
    <submittedName>
        <fullName evidence="2">Uncharacterized protein</fullName>
    </submittedName>
</protein>
<dbReference type="GO" id="GO:0005814">
    <property type="term" value="C:centriole"/>
    <property type="evidence" value="ECO:0007669"/>
    <property type="project" value="TreeGrafter"/>
</dbReference>
<dbReference type="GO" id="GO:0060271">
    <property type="term" value="P:cilium assembly"/>
    <property type="evidence" value="ECO:0007669"/>
    <property type="project" value="TreeGrafter"/>
</dbReference>
<dbReference type="PANTHER" id="PTHR21254:SF1">
    <property type="entry name" value="C2 DOMAIN-CONTAINING PROTEIN 3"/>
    <property type="match status" value="1"/>
</dbReference>
<evidence type="ECO:0000313" key="2">
    <source>
        <dbReference type="EMBL" id="CAF4548156.1"/>
    </source>
</evidence>
<dbReference type="Proteomes" id="UP000663873">
    <property type="component" value="Unassembled WGS sequence"/>
</dbReference>
<evidence type="ECO:0000256" key="1">
    <source>
        <dbReference type="SAM" id="MobiDB-lite"/>
    </source>
</evidence>
<dbReference type="PANTHER" id="PTHR21254">
    <property type="entry name" value="C2 DOMAIN-CONTAINING PROTEIN 3"/>
    <property type="match status" value="1"/>
</dbReference>
<name>A0A820YI50_9BILA</name>
<reference evidence="2" key="1">
    <citation type="submission" date="2021-02" db="EMBL/GenBank/DDBJ databases">
        <authorList>
            <person name="Nowell W R."/>
        </authorList>
    </citation>
    <scope>NUCLEOTIDE SEQUENCE</scope>
</reference>
<sequence>MHNNFIVIEVWDKKISGPADKIIGIVKISLEKFYTSFKDKGVGVDQGSGWDGMGRNDSSHPIGRSDLDTSNDHALRTITNNIFSVILHIEQAAHLPNVYSKQDNAHVPPNPYVTYSAAGSHYLCQKSGDKVLGFVSIDLSLLLSGLQKISGWYNIVDTIGNIQGQLKIDILPQEDLSELKCFKYKSNENQTNMNSYRSTSAISGNTSSAIMTDLSARTDTRGQPSLNSFMINDENNNT</sequence>